<dbReference type="Proteomes" id="UP001140510">
    <property type="component" value="Unassembled WGS sequence"/>
</dbReference>
<dbReference type="AlphaFoldDB" id="A0A9W9D183"/>
<organism evidence="1 2">
    <name type="scientific">Didymella pomorum</name>
    <dbReference type="NCBI Taxonomy" id="749634"/>
    <lineage>
        <taxon>Eukaryota</taxon>
        <taxon>Fungi</taxon>
        <taxon>Dikarya</taxon>
        <taxon>Ascomycota</taxon>
        <taxon>Pezizomycotina</taxon>
        <taxon>Dothideomycetes</taxon>
        <taxon>Pleosporomycetidae</taxon>
        <taxon>Pleosporales</taxon>
        <taxon>Pleosporineae</taxon>
        <taxon>Didymellaceae</taxon>
        <taxon>Didymella</taxon>
    </lineage>
</organism>
<dbReference type="EMBL" id="JAPEVA010000150">
    <property type="protein sequence ID" value="KAJ4395645.1"/>
    <property type="molecule type" value="Genomic_DNA"/>
</dbReference>
<name>A0A9W9D183_9PLEO</name>
<keyword evidence="2" id="KW-1185">Reference proteome</keyword>
<sequence length="116" mass="13583">MPPYDLPGIITRNLTHETATGMALIEDGRHMEMLCAWQKPTIPVQPALPFYLGRAENNRQARRPPGISFNEWEKSFRKVRSVGPAYWKKYGEEMEARKSWWEKTRDKSCKRLSNIC</sequence>
<reference evidence="1" key="1">
    <citation type="submission" date="2022-10" db="EMBL/GenBank/DDBJ databases">
        <title>Tapping the CABI collections for fungal endophytes: first genome assemblies for Collariella, Neodidymelliopsis, Ascochyta clinopodiicola, Didymella pomorum, Didymosphaeria variabile, Neocosmospora piperis and Neocucurbitaria cava.</title>
        <authorList>
            <person name="Hill R."/>
        </authorList>
    </citation>
    <scope>NUCLEOTIDE SEQUENCE</scope>
    <source>
        <strain evidence="1">IMI 355091</strain>
    </source>
</reference>
<evidence type="ECO:0000313" key="2">
    <source>
        <dbReference type="Proteomes" id="UP001140510"/>
    </source>
</evidence>
<protein>
    <submittedName>
        <fullName evidence="1">Uncharacterized protein</fullName>
    </submittedName>
</protein>
<evidence type="ECO:0000313" key="1">
    <source>
        <dbReference type="EMBL" id="KAJ4395645.1"/>
    </source>
</evidence>
<comment type="caution">
    <text evidence="1">The sequence shown here is derived from an EMBL/GenBank/DDBJ whole genome shotgun (WGS) entry which is preliminary data.</text>
</comment>
<accession>A0A9W9D183</accession>
<dbReference type="OrthoDB" id="3768874at2759"/>
<proteinExistence type="predicted"/>
<gene>
    <name evidence="1" type="ORF">N0V91_010711</name>
</gene>